<accession>A0A8J3ZAF7</accession>
<keyword evidence="2" id="KW-1185">Reference proteome</keyword>
<gene>
    <name evidence="1" type="ORF">Vau01_080450</name>
</gene>
<dbReference type="AlphaFoldDB" id="A0A8J3ZAF7"/>
<proteinExistence type="predicted"/>
<evidence type="ECO:0000313" key="1">
    <source>
        <dbReference type="EMBL" id="GIJ60529.1"/>
    </source>
</evidence>
<organism evidence="1 2">
    <name type="scientific">Virgisporangium aurantiacum</name>
    <dbReference type="NCBI Taxonomy" id="175570"/>
    <lineage>
        <taxon>Bacteria</taxon>
        <taxon>Bacillati</taxon>
        <taxon>Actinomycetota</taxon>
        <taxon>Actinomycetes</taxon>
        <taxon>Micromonosporales</taxon>
        <taxon>Micromonosporaceae</taxon>
        <taxon>Virgisporangium</taxon>
    </lineage>
</organism>
<dbReference type="EMBL" id="BOPG01000056">
    <property type="protein sequence ID" value="GIJ60529.1"/>
    <property type="molecule type" value="Genomic_DNA"/>
</dbReference>
<evidence type="ECO:0000313" key="2">
    <source>
        <dbReference type="Proteomes" id="UP000612585"/>
    </source>
</evidence>
<dbReference type="Proteomes" id="UP000612585">
    <property type="component" value="Unassembled WGS sequence"/>
</dbReference>
<comment type="caution">
    <text evidence="1">The sequence shown here is derived from an EMBL/GenBank/DDBJ whole genome shotgun (WGS) entry which is preliminary data.</text>
</comment>
<protein>
    <submittedName>
        <fullName evidence="1">Uncharacterized protein</fullName>
    </submittedName>
</protein>
<name>A0A8J3ZAF7_9ACTN</name>
<sequence length="88" mass="10057">MPRVNLHTMRCEALFASSIRRSDHPSPENVREAIEHSLRVLGARGCAAWVAQAYGDFPEAAVTRMHWVQNLVAEAFVENDHYWEPPTR</sequence>
<reference evidence="1" key="1">
    <citation type="submission" date="2021-01" db="EMBL/GenBank/DDBJ databases">
        <title>Whole genome shotgun sequence of Virgisporangium aurantiacum NBRC 16421.</title>
        <authorList>
            <person name="Komaki H."/>
            <person name="Tamura T."/>
        </authorList>
    </citation>
    <scope>NUCLEOTIDE SEQUENCE</scope>
    <source>
        <strain evidence="1">NBRC 16421</strain>
    </source>
</reference>